<dbReference type="Gene3D" id="3.90.1170.20">
    <property type="entry name" value="Quinolinate phosphoribosyl transferase, N-terminal domain"/>
    <property type="match status" value="1"/>
</dbReference>
<reference evidence="8 9" key="1">
    <citation type="submission" date="2014-01" db="EMBL/GenBank/DDBJ databases">
        <title>Development of a Comparative Genomic Fingerprinting Assay for High Resolution Genotyping of Arcobacter butzleri.</title>
        <authorList>
            <person name="Webb A.L."/>
            <person name="Inglis G.D."/>
            <person name="Kruczkiewicz P."/>
            <person name="Selinger L.B."/>
            <person name="Taboada E.N."/>
        </authorList>
    </citation>
    <scope>NUCLEOTIDE SEQUENCE [LARGE SCALE GENOMIC DNA]</scope>
    <source>
        <strain evidence="8 9">L348</strain>
    </source>
</reference>
<sequence>MINFSDNELLEYLNDDIPYLDLTTYLQNINDKKAKLEIFTREDIIVSCSEEASRIAILQNCKIEYFIPSKQKLKAGDKILAFSGDYNTVHKIWRTVQLLLEYSCKIATYTNNMKEKIEKLNSSCELLTTRKTYPFSKKFCIKSILVGQAFPHRLNLSETILFFAHHRIVYKNDEEFYKELKIFKQKAPEKKIVVEVTTFEDAKAVLEAKADVLQLDKLDIETIKRIVDYKNENFADVKLLATGGINLSNVEEYAKTQVDAIVTSSMYSCGMANLGSKISLI</sequence>
<organism evidence="8 9">
    <name type="scientific">Aliarcobacter butzleri L348</name>
    <dbReference type="NCBI Taxonomy" id="1447256"/>
    <lineage>
        <taxon>Bacteria</taxon>
        <taxon>Pseudomonadati</taxon>
        <taxon>Campylobacterota</taxon>
        <taxon>Epsilonproteobacteria</taxon>
        <taxon>Campylobacterales</taxon>
        <taxon>Arcobacteraceae</taxon>
        <taxon>Aliarcobacter</taxon>
    </lineage>
</organism>
<name>A0A0G9JTR1_9BACT</name>
<evidence type="ECO:0000259" key="6">
    <source>
        <dbReference type="Pfam" id="PF01729"/>
    </source>
</evidence>
<dbReference type="InterPro" id="IPR006242">
    <property type="entry name" value="ModD"/>
</dbReference>
<dbReference type="SUPFAM" id="SSF51690">
    <property type="entry name" value="Nicotinate/Quinolinate PRTase C-terminal domain-like"/>
    <property type="match status" value="1"/>
</dbReference>
<evidence type="ECO:0000256" key="5">
    <source>
        <dbReference type="PIRNR" id="PIRNR006250"/>
    </source>
</evidence>
<dbReference type="Pfam" id="PF02749">
    <property type="entry name" value="QRPTase_N"/>
    <property type="match status" value="1"/>
</dbReference>
<evidence type="ECO:0000256" key="3">
    <source>
        <dbReference type="ARBA" id="ARBA00022676"/>
    </source>
</evidence>
<protein>
    <recommendedName>
        <fullName evidence="2">Putative pyrophosphorylase ModD</fullName>
    </recommendedName>
</protein>
<dbReference type="AlphaFoldDB" id="A0A0G9JTR1"/>
<comment type="caution">
    <text evidence="8">The sequence shown here is derived from an EMBL/GenBank/DDBJ whole genome shotgun (WGS) entry which is preliminary data.</text>
</comment>
<dbReference type="FunFam" id="3.20.20.70:FF:000030">
    <property type="entry name" value="Nicotinate-nucleotide pyrophosphorylase, carboxylating"/>
    <property type="match status" value="1"/>
</dbReference>
<feature type="domain" description="Quinolinate phosphoribosyl transferase N-terminal" evidence="7">
    <location>
        <begin position="21"/>
        <end position="104"/>
    </location>
</feature>
<feature type="domain" description="Quinolinate phosphoribosyl transferase C-terminal" evidence="6">
    <location>
        <begin position="106"/>
        <end position="266"/>
    </location>
</feature>
<dbReference type="InterPro" id="IPR037128">
    <property type="entry name" value="Quinolinate_PRibosylTase_N_sf"/>
</dbReference>
<evidence type="ECO:0000313" key="9">
    <source>
        <dbReference type="Proteomes" id="UP000035514"/>
    </source>
</evidence>
<accession>A0A0G9JTR1</accession>
<dbReference type="RefSeq" id="WP_046997200.1">
    <property type="nucleotide sequence ID" value="NZ_JAIQ01000144.1"/>
</dbReference>
<dbReference type="NCBIfam" id="TIGR01334">
    <property type="entry name" value="modD"/>
    <property type="match status" value="1"/>
</dbReference>
<dbReference type="GO" id="GO:0005737">
    <property type="term" value="C:cytoplasm"/>
    <property type="evidence" value="ECO:0007669"/>
    <property type="project" value="TreeGrafter"/>
</dbReference>
<dbReference type="InterPro" id="IPR002638">
    <property type="entry name" value="Quinolinate_PRibosylTrfase_C"/>
</dbReference>
<proteinExistence type="inferred from homology"/>
<keyword evidence="3 5" id="KW-0328">Glycosyltransferase</keyword>
<dbReference type="PIRSF" id="PIRSF006250">
    <property type="entry name" value="NadC_ModD"/>
    <property type="match status" value="1"/>
</dbReference>
<dbReference type="InterPro" id="IPR022412">
    <property type="entry name" value="Quinolinate_PRibosylTrfase_N"/>
</dbReference>
<dbReference type="GO" id="GO:0009435">
    <property type="term" value="P:NAD+ biosynthetic process"/>
    <property type="evidence" value="ECO:0007669"/>
    <property type="project" value="InterPro"/>
</dbReference>
<comment type="similarity">
    <text evidence="1 5">Belongs to the NadC/ModD family.</text>
</comment>
<dbReference type="EMBL" id="JAIQ01000144">
    <property type="protein sequence ID" value="KLD97643.1"/>
    <property type="molecule type" value="Genomic_DNA"/>
</dbReference>
<dbReference type="GO" id="GO:0004514">
    <property type="term" value="F:nicotinate-nucleotide diphosphorylase (carboxylating) activity"/>
    <property type="evidence" value="ECO:0007669"/>
    <property type="project" value="InterPro"/>
</dbReference>
<dbReference type="SUPFAM" id="SSF54675">
    <property type="entry name" value="Nicotinate/Quinolinate PRTase N-terminal domain-like"/>
    <property type="match status" value="1"/>
</dbReference>
<keyword evidence="4 5" id="KW-0808">Transferase</keyword>
<dbReference type="Gene3D" id="3.20.20.70">
    <property type="entry name" value="Aldolase class I"/>
    <property type="match status" value="1"/>
</dbReference>
<dbReference type="GO" id="GO:0034213">
    <property type="term" value="P:quinolinate catabolic process"/>
    <property type="evidence" value="ECO:0007669"/>
    <property type="project" value="TreeGrafter"/>
</dbReference>
<dbReference type="PANTHER" id="PTHR32179:SF4">
    <property type="entry name" value="PYROPHOSPHORYLASE MODD-RELATED"/>
    <property type="match status" value="1"/>
</dbReference>
<dbReference type="Proteomes" id="UP000035514">
    <property type="component" value="Unassembled WGS sequence"/>
</dbReference>
<evidence type="ECO:0000259" key="7">
    <source>
        <dbReference type="Pfam" id="PF02749"/>
    </source>
</evidence>
<dbReference type="InterPro" id="IPR036068">
    <property type="entry name" value="Nicotinate_pribotase-like_C"/>
</dbReference>
<gene>
    <name evidence="8" type="ORF">AA20_10465</name>
</gene>
<dbReference type="InterPro" id="IPR013785">
    <property type="entry name" value="Aldolase_TIM"/>
</dbReference>
<evidence type="ECO:0000313" key="8">
    <source>
        <dbReference type="EMBL" id="KLD97643.1"/>
    </source>
</evidence>
<dbReference type="PATRIC" id="fig|1447256.3.peg.2043"/>
<evidence type="ECO:0000256" key="4">
    <source>
        <dbReference type="ARBA" id="ARBA00022679"/>
    </source>
</evidence>
<dbReference type="Pfam" id="PF01729">
    <property type="entry name" value="QRPTase_C"/>
    <property type="match status" value="1"/>
</dbReference>
<dbReference type="PANTHER" id="PTHR32179">
    <property type="entry name" value="NICOTINATE-NUCLEOTIDE PYROPHOSPHORYLASE [CARBOXYLATING]"/>
    <property type="match status" value="1"/>
</dbReference>
<dbReference type="InterPro" id="IPR027277">
    <property type="entry name" value="NadC/ModD"/>
</dbReference>
<evidence type="ECO:0000256" key="1">
    <source>
        <dbReference type="ARBA" id="ARBA00009400"/>
    </source>
</evidence>
<evidence type="ECO:0000256" key="2">
    <source>
        <dbReference type="ARBA" id="ARBA00019205"/>
    </source>
</evidence>